<dbReference type="PaxDb" id="2850-Phatr31578"/>
<dbReference type="SUPFAM" id="SSF47459">
    <property type="entry name" value="HLH, helix-loop-helix DNA-binding domain"/>
    <property type="match status" value="1"/>
</dbReference>
<feature type="region of interest" description="Disordered" evidence="1">
    <location>
        <begin position="161"/>
        <end position="269"/>
    </location>
</feature>
<keyword evidence="3" id="KW-1185">Reference proteome</keyword>
<evidence type="ECO:0000256" key="1">
    <source>
        <dbReference type="SAM" id="MobiDB-lite"/>
    </source>
</evidence>
<gene>
    <name evidence="2" type="ORF">PHATRDRAFT_31578</name>
</gene>
<name>B7FRQ5_PHATC</name>
<evidence type="ECO:0000313" key="3">
    <source>
        <dbReference type="Proteomes" id="UP000000759"/>
    </source>
</evidence>
<dbReference type="Proteomes" id="UP000000759">
    <property type="component" value="Chromosome 1"/>
</dbReference>
<dbReference type="InterPro" id="IPR036638">
    <property type="entry name" value="HLH_DNA-bd_sf"/>
</dbReference>
<proteinExistence type="predicted"/>
<sequence length="269" mass="29783">MNPHDDEDNLDEGDDPENSVNRSERKRKREKQRRFDLANAFTELGSLLSMIEPEESDADASRKKGRRKCVGEVNEAEVGDASGMPRLDLIGRTIETLRRIHQENLELKHALEQKSNVGDDNKVGSLAFSFLLWIRSPFSGGNNFFNLLQEVLVMVPTLTSTDDLRGPPPPSSSGPYPYYHTPNQPPPVPPHMSPSQHHDYGSHSVPYYSAPPPPGYHYGQQSGWNSLQPSQGNREVLQFAPPHQQQYSGQPVGAPGSRRGGLAGKSPNA</sequence>
<dbReference type="GeneID" id="7196263"/>
<dbReference type="RefSeq" id="XP_002177086.1">
    <property type="nucleotide sequence ID" value="XM_002177050.1"/>
</dbReference>
<dbReference type="AlphaFoldDB" id="B7FRQ5"/>
<accession>B7FRQ5</accession>
<protein>
    <recommendedName>
        <fullName evidence="4">BHLH domain-containing protein</fullName>
    </recommendedName>
</protein>
<dbReference type="HOGENOM" id="CLU_1036098_0_0_1"/>
<feature type="compositionally biased region" description="Acidic residues" evidence="1">
    <location>
        <begin position="1"/>
        <end position="17"/>
    </location>
</feature>
<feature type="compositionally biased region" description="Pro residues" evidence="1">
    <location>
        <begin position="183"/>
        <end position="192"/>
    </location>
</feature>
<dbReference type="GO" id="GO:0046983">
    <property type="term" value="F:protein dimerization activity"/>
    <property type="evidence" value="ECO:0007669"/>
    <property type="project" value="InterPro"/>
</dbReference>
<dbReference type="KEGG" id="pti:PHATRDRAFT_31578"/>
<evidence type="ECO:0008006" key="4">
    <source>
        <dbReference type="Google" id="ProtNLM"/>
    </source>
</evidence>
<feature type="region of interest" description="Disordered" evidence="1">
    <location>
        <begin position="1"/>
        <end position="32"/>
    </location>
</feature>
<reference evidence="3" key="2">
    <citation type="submission" date="2008-08" db="EMBL/GenBank/DDBJ databases">
        <authorList>
            <consortium name="Diatom Consortium"/>
            <person name="Grigoriev I."/>
            <person name="Grimwood J."/>
            <person name="Kuo A."/>
            <person name="Otillar R.P."/>
            <person name="Salamov A."/>
            <person name="Detter J.C."/>
            <person name="Lindquist E."/>
            <person name="Shapiro H."/>
            <person name="Lucas S."/>
            <person name="Glavina del Rio T."/>
            <person name="Pitluck S."/>
            <person name="Rokhsar D."/>
            <person name="Bowler C."/>
        </authorList>
    </citation>
    <scope>GENOME REANNOTATION</scope>
    <source>
        <strain evidence="3">CCAP 1055/1</strain>
    </source>
</reference>
<organism evidence="2 3">
    <name type="scientific">Phaeodactylum tricornutum (strain CCAP 1055/1)</name>
    <dbReference type="NCBI Taxonomy" id="556484"/>
    <lineage>
        <taxon>Eukaryota</taxon>
        <taxon>Sar</taxon>
        <taxon>Stramenopiles</taxon>
        <taxon>Ochrophyta</taxon>
        <taxon>Bacillariophyta</taxon>
        <taxon>Bacillariophyceae</taxon>
        <taxon>Bacillariophycidae</taxon>
        <taxon>Naviculales</taxon>
        <taxon>Phaeodactylaceae</taxon>
        <taxon>Phaeodactylum</taxon>
    </lineage>
</organism>
<feature type="compositionally biased region" description="Polar residues" evidence="1">
    <location>
        <begin position="219"/>
        <end position="233"/>
    </location>
</feature>
<dbReference type="OrthoDB" id="49154at2759"/>
<reference evidence="2 3" key="1">
    <citation type="journal article" date="2008" name="Nature">
        <title>The Phaeodactylum genome reveals the evolutionary history of diatom genomes.</title>
        <authorList>
            <person name="Bowler C."/>
            <person name="Allen A.E."/>
            <person name="Badger J.H."/>
            <person name="Grimwood J."/>
            <person name="Jabbari K."/>
            <person name="Kuo A."/>
            <person name="Maheswari U."/>
            <person name="Martens C."/>
            <person name="Maumus F."/>
            <person name="Otillar R.P."/>
            <person name="Rayko E."/>
            <person name="Salamov A."/>
            <person name="Vandepoele K."/>
            <person name="Beszteri B."/>
            <person name="Gruber A."/>
            <person name="Heijde M."/>
            <person name="Katinka M."/>
            <person name="Mock T."/>
            <person name="Valentin K."/>
            <person name="Verret F."/>
            <person name="Berges J.A."/>
            <person name="Brownlee C."/>
            <person name="Cadoret J.P."/>
            <person name="Chiovitti A."/>
            <person name="Choi C.J."/>
            <person name="Coesel S."/>
            <person name="De Martino A."/>
            <person name="Detter J.C."/>
            <person name="Durkin C."/>
            <person name="Falciatore A."/>
            <person name="Fournet J."/>
            <person name="Haruta M."/>
            <person name="Huysman M.J."/>
            <person name="Jenkins B.D."/>
            <person name="Jiroutova K."/>
            <person name="Jorgensen R.E."/>
            <person name="Joubert Y."/>
            <person name="Kaplan A."/>
            <person name="Kroger N."/>
            <person name="Kroth P.G."/>
            <person name="La Roche J."/>
            <person name="Lindquist E."/>
            <person name="Lommer M."/>
            <person name="Martin-Jezequel V."/>
            <person name="Lopez P.J."/>
            <person name="Lucas S."/>
            <person name="Mangogna M."/>
            <person name="McGinnis K."/>
            <person name="Medlin L.K."/>
            <person name="Montsant A."/>
            <person name="Oudot-Le Secq M.P."/>
            <person name="Napoli C."/>
            <person name="Obornik M."/>
            <person name="Parker M.S."/>
            <person name="Petit J.L."/>
            <person name="Porcel B.M."/>
            <person name="Poulsen N."/>
            <person name="Robison M."/>
            <person name="Rychlewski L."/>
            <person name="Rynearson T.A."/>
            <person name="Schmutz J."/>
            <person name="Shapiro H."/>
            <person name="Siaut M."/>
            <person name="Stanley M."/>
            <person name="Sussman M.R."/>
            <person name="Taylor A.R."/>
            <person name="Vardi A."/>
            <person name="von Dassow P."/>
            <person name="Vyverman W."/>
            <person name="Willis A."/>
            <person name="Wyrwicz L.S."/>
            <person name="Rokhsar D.S."/>
            <person name="Weissenbach J."/>
            <person name="Armbrust E.V."/>
            <person name="Green B.R."/>
            <person name="Van de Peer Y."/>
            <person name="Grigoriev I.V."/>
        </authorList>
    </citation>
    <scope>NUCLEOTIDE SEQUENCE [LARGE SCALE GENOMIC DNA]</scope>
    <source>
        <strain evidence="2 3">CCAP 1055/1</strain>
    </source>
</reference>
<feature type="compositionally biased region" description="Low complexity" evidence="1">
    <location>
        <begin position="173"/>
        <end position="182"/>
    </location>
</feature>
<dbReference type="InParanoid" id="B7FRQ5"/>
<evidence type="ECO:0000313" key="2">
    <source>
        <dbReference type="EMBL" id="EEC51549.1"/>
    </source>
</evidence>
<dbReference type="EMBL" id="CM000605">
    <property type="protein sequence ID" value="EEC51549.1"/>
    <property type="molecule type" value="Genomic_DNA"/>
</dbReference>